<protein>
    <submittedName>
        <fullName evidence="2">Glyoxalase/bleomycin resistance protein/dioxygenase</fullName>
    </submittedName>
</protein>
<keyword evidence="3" id="KW-1185">Reference proteome</keyword>
<dbReference type="SUPFAM" id="SSF54593">
    <property type="entry name" value="Glyoxalase/Bleomycin resistance protein/Dihydroxybiphenyl dioxygenase"/>
    <property type="match status" value="1"/>
</dbReference>
<dbReference type="OrthoDB" id="134577at2157"/>
<dbReference type="GeneID" id="7272373"/>
<dbReference type="RefSeq" id="WP_012617557.1">
    <property type="nucleotide sequence ID" value="NC_011832.1"/>
</dbReference>
<dbReference type="PROSITE" id="PS51819">
    <property type="entry name" value="VOC"/>
    <property type="match status" value="1"/>
</dbReference>
<dbReference type="InterPro" id="IPR053863">
    <property type="entry name" value="Glyoxy/Ble-like_N"/>
</dbReference>
<dbReference type="Proteomes" id="UP000002457">
    <property type="component" value="Chromosome"/>
</dbReference>
<dbReference type="Pfam" id="PF22677">
    <property type="entry name" value="Ble-like_N"/>
    <property type="match status" value="1"/>
</dbReference>
<dbReference type="CDD" id="cd07247">
    <property type="entry name" value="SgaA_N_like"/>
    <property type="match status" value="1"/>
</dbReference>
<keyword evidence="2" id="KW-0560">Oxidoreductase</keyword>
<dbReference type="InterPro" id="IPR037523">
    <property type="entry name" value="VOC_core"/>
</dbReference>
<reference evidence="2 3" key="1">
    <citation type="journal article" date="2015" name="Genome Announc.">
        <title>Complete Genome Sequence of Methanosphaerula palustris E1-9CT, a Hydrogenotrophic Methanogen Isolated from a Minerotrophic Fen Peatland.</title>
        <authorList>
            <person name="Cadillo-Quiroz H."/>
            <person name="Browne P."/>
            <person name="Kyrpides N."/>
            <person name="Woyke T."/>
            <person name="Goodwin L."/>
            <person name="Detter C."/>
            <person name="Yavitt J.B."/>
            <person name="Zinder S.H."/>
        </authorList>
    </citation>
    <scope>NUCLEOTIDE SEQUENCE [LARGE SCALE GENOMIC DNA]</scope>
    <source>
        <strain evidence="3">ATCC BAA-1556 / DSM 19958 / E1-9c</strain>
    </source>
</reference>
<gene>
    <name evidence="2" type="ordered locus">Mpal_0880</name>
</gene>
<dbReference type="eggNOG" id="arCOG04946">
    <property type="taxonomic scope" value="Archaea"/>
</dbReference>
<dbReference type="STRING" id="521011.Mpal_0880"/>
<proteinExistence type="predicted"/>
<dbReference type="HOGENOM" id="CLU_127592_3_1_2"/>
<dbReference type="PANTHER" id="PTHR33993:SF2">
    <property type="entry name" value="VOC DOMAIN-CONTAINING PROTEIN"/>
    <property type="match status" value="1"/>
</dbReference>
<dbReference type="Gene3D" id="3.10.180.10">
    <property type="entry name" value="2,3-Dihydroxybiphenyl 1,2-Dioxygenase, domain 1"/>
    <property type="match status" value="1"/>
</dbReference>
<dbReference type="InterPro" id="IPR029068">
    <property type="entry name" value="Glyas_Bleomycin-R_OHBP_Dase"/>
</dbReference>
<evidence type="ECO:0000259" key="1">
    <source>
        <dbReference type="PROSITE" id="PS51819"/>
    </source>
</evidence>
<dbReference type="AlphaFoldDB" id="B8GGI3"/>
<accession>B8GGI3</accession>
<dbReference type="PANTHER" id="PTHR33993">
    <property type="entry name" value="GLYOXALASE-RELATED"/>
    <property type="match status" value="1"/>
</dbReference>
<name>B8GGI3_METPE</name>
<evidence type="ECO:0000313" key="3">
    <source>
        <dbReference type="Proteomes" id="UP000002457"/>
    </source>
</evidence>
<evidence type="ECO:0000313" key="2">
    <source>
        <dbReference type="EMBL" id="ACL16238.1"/>
    </source>
</evidence>
<dbReference type="KEGG" id="mpl:Mpal_0880"/>
<dbReference type="GO" id="GO:0051213">
    <property type="term" value="F:dioxygenase activity"/>
    <property type="evidence" value="ECO:0007669"/>
    <property type="project" value="UniProtKB-KW"/>
</dbReference>
<keyword evidence="2" id="KW-0223">Dioxygenase</keyword>
<organism evidence="2 3">
    <name type="scientific">Methanosphaerula palustris (strain ATCC BAA-1556 / DSM 19958 / E1-9c)</name>
    <dbReference type="NCBI Taxonomy" id="521011"/>
    <lineage>
        <taxon>Archaea</taxon>
        <taxon>Methanobacteriati</taxon>
        <taxon>Methanobacteriota</taxon>
        <taxon>Stenosarchaea group</taxon>
        <taxon>Methanomicrobia</taxon>
        <taxon>Methanomicrobiales</taxon>
        <taxon>Methanoregulaceae</taxon>
        <taxon>Methanosphaerula</taxon>
    </lineage>
</organism>
<dbReference type="EMBL" id="CP001338">
    <property type="protein sequence ID" value="ACL16238.1"/>
    <property type="molecule type" value="Genomic_DNA"/>
</dbReference>
<sequence length="122" mass="13401">MSTIVHFDVPTEDVERAKTFYSELFGWTFESYPEMGYNLVTTMNLDGTPGVGGGMGKRMEPSQRMLNYFGVPSIDAAMHQVATLGGKVLTEKMAVPGMGFLATCMDTEGNTFGLWEENAQAR</sequence>
<feature type="domain" description="VOC" evidence="1">
    <location>
        <begin position="3"/>
        <end position="117"/>
    </location>
</feature>
<dbReference type="InterPro" id="IPR052164">
    <property type="entry name" value="Anthracycline_SecMetBiosynth"/>
</dbReference>